<dbReference type="InterPro" id="IPR004230">
    <property type="entry name" value="DNA_mismatch_repair_MutH"/>
</dbReference>
<keyword evidence="2 7" id="KW-0540">Nuclease</keyword>
<evidence type="ECO:0000256" key="4">
    <source>
        <dbReference type="ARBA" id="ARBA00022763"/>
    </source>
</evidence>
<dbReference type="InterPro" id="IPR011335">
    <property type="entry name" value="Restrct_endonuc-II-like"/>
</dbReference>
<accession>A0A1T4TTB5</accession>
<sequence length="230" mass="25758">MKYAMIPAPNTENELLDRAFGLAGYSLGELAEQHGLVCPIDLRREKGWVGMLLETCLGATAGSKPEQDFKDLGIELKSIPISHLGKPLETTFVCVAPLTGVQGLTWETSHIRNKLSKVLWVPVEGEREIPVCERHVGMPLLWQASVEEEAQLKADWEELMEFIVLGKVHEITAKHGEYLQLRPKAANSKVKTEAYGAKGQPIKTLPRGFYLRKQFTAKILAKHFRLSEED</sequence>
<keyword evidence="10" id="KW-1185">Reference proteome</keyword>
<dbReference type="HAMAP" id="MF_00759">
    <property type="entry name" value="MutH"/>
    <property type="match status" value="1"/>
</dbReference>
<evidence type="ECO:0000259" key="8">
    <source>
        <dbReference type="SMART" id="SM00927"/>
    </source>
</evidence>
<dbReference type="GO" id="GO:0004519">
    <property type="term" value="F:endonuclease activity"/>
    <property type="evidence" value="ECO:0007669"/>
    <property type="project" value="UniProtKB-UniRule"/>
</dbReference>
<gene>
    <name evidence="7" type="primary">mutH</name>
    <name evidence="9" type="ORF">SAMN02745132_00089</name>
</gene>
<name>A0A1T4TTB5_9GAMM</name>
<keyword evidence="4 7" id="KW-0227">DNA damage</keyword>
<evidence type="ECO:0000256" key="7">
    <source>
        <dbReference type="HAMAP-Rule" id="MF_00759"/>
    </source>
</evidence>
<keyword evidence="1 7" id="KW-0963">Cytoplasm</keyword>
<dbReference type="InterPro" id="IPR037057">
    <property type="entry name" value="DNA_rep_MutH/T2_RE_sf"/>
</dbReference>
<evidence type="ECO:0000313" key="10">
    <source>
        <dbReference type="Proteomes" id="UP000190162"/>
    </source>
</evidence>
<dbReference type="GO" id="GO:0006298">
    <property type="term" value="P:mismatch repair"/>
    <property type="evidence" value="ECO:0007669"/>
    <property type="project" value="UniProtKB-UniRule"/>
</dbReference>
<dbReference type="Gene3D" id="3.40.600.10">
    <property type="entry name" value="DNA mismatch repair MutH/Restriction endonuclease, type II"/>
    <property type="match status" value="1"/>
</dbReference>
<keyword evidence="5 7" id="KW-0378">Hydrolase</keyword>
<dbReference type="CDD" id="cd00583">
    <property type="entry name" value="MutH-like"/>
    <property type="match status" value="1"/>
</dbReference>
<dbReference type="SMART" id="SM00927">
    <property type="entry name" value="MutH"/>
    <property type="match status" value="1"/>
</dbReference>
<dbReference type="NCBIfam" id="TIGR02248">
    <property type="entry name" value="mutH_TIGR"/>
    <property type="match status" value="1"/>
</dbReference>
<protein>
    <recommendedName>
        <fullName evidence="7">DNA mismatch repair protein MutH</fullName>
    </recommendedName>
    <alternativeName>
        <fullName evidence="7">Methyl-directed mismatch repair protein</fullName>
    </alternativeName>
</protein>
<evidence type="ECO:0000256" key="6">
    <source>
        <dbReference type="ARBA" id="ARBA00023204"/>
    </source>
</evidence>
<dbReference type="AlphaFoldDB" id="A0A1T4TTB5"/>
<dbReference type="SUPFAM" id="SSF52980">
    <property type="entry name" value="Restriction endonuclease-like"/>
    <property type="match status" value="1"/>
</dbReference>
<evidence type="ECO:0000256" key="2">
    <source>
        <dbReference type="ARBA" id="ARBA00022722"/>
    </source>
</evidence>
<keyword evidence="6 7" id="KW-0234">DNA repair</keyword>
<reference evidence="10" key="1">
    <citation type="submission" date="2017-02" db="EMBL/GenBank/DDBJ databases">
        <authorList>
            <person name="Varghese N."/>
            <person name="Submissions S."/>
        </authorList>
    </citation>
    <scope>NUCLEOTIDE SEQUENCE [LARGE SCALE GENOMIC DNA]</scope>
    <source>
        <strain evidence="10">DSM 22720</strain>
    </source>
</reference>
<comment type="function">
    <text evidence="7">Sequence-specific endonuclease that cleaves unmethylated GATC sequences. It is involved in DNA mismatch repair.</text>
</comment>
<dbReference type="NCBIfam" id="NF003458">
    <property type="entry name" value="PRK05070.1"/>
    <property type="match status" value="1"/>
</dbReference>
<evidence type="ECO:0000256" key="5">
    <source>
        <dbReference type="ARBA" id="ARBA00022801"/>
    </source>
</evidence>
<dbReference type="GO" id="GO:0003677">
    <property type="term" value="F:DNA binding"/>
    <property type="evidence" value="ECO:0007669"/>
    <property type="project" value="InterPro"/>
</dbReference>
<dbReference type="EMBL" id="FUXU01000001">
    <property type="protein sequence ID" value="SKA43571.1"/>
    <property type="molecule type" value="Genomic_DNA"/>
</dbReference>
<feature type="domain" description="DNA mismatch repair MutH/Type II restriction enzyme Sau3AI" evidence="8">
    <location>
        <begin position="57"/>
        <end position="155"/>
    </location>
</feature>
<evidence type="ECO:0000256" key="1">
    <source>
        <dbReference type="ARBA" id="ARBA00022490"/>
    </source>
</evidence>
<evidence type="ECO:0000313" key="9">
    <source>
        <dbReference type="EMBL" id="SKA43571.1"/>
    </source>
</evidence>
<proteinExistence type="inferred from homology"/>
<dbReference type="GO" id="GO:0005737">
    <property type="term" value="C:cytoplasm"/>
    <property type="evidence" value="ECO:0007669"/>
    <property type="project" value="UniProtKB-SubCell"/>
</dbReference>
<dbReference type="Pfam" id="PF02976">
    <property type="entry name" value="MutH"/>
    <property type="match status" value="1"/>
</dbReference>
<dbReference type="Proteomes" id="UP000190162">
    <property type="component" value="Unassembled WGS sequence"/>
</dbReference>
<dbReference type="InterPro" id="IPR011337">
    <property type="entry name" value="DNA_rep_MutH/RE_typeII_Sau3AI"/>
</dbReference>
<dbReference type="GO" id="GO:0016787">
    <property type="term" value="F:hydrolase activity"/>
    <property type="evidence" value="ECO:0007669"/>
    <property type="project" value="UniProtKB-KW"/>
</dbReference>
<keyword evidence="3 7" id="KW-0255">Endonuclease</keyword>
<dbReference type="GO" id="GO:0006304">
    <property type="term" value="P:DNA modification"/>
    <property type="evidence" value="ECO:0007669"/>
    <property type="project" value="InterPro"/>
</dbReference>
<comment type="similarity">
    <text evidence="7">Belongs to the MutH family.</text>
</comment>
<organism evidence="9 10">
    <name type="scientific">Enterovibrio nigricans DSM 22720</name>
    <dbReference type="NCBI Taxonomy" id="1121868"/>
    <lineage>
        <taxon>Bacteria</taxon>
        <taxon>Pseudomonadati</taxon>
        <taxon>Pseudomonadota</taxon>
        <taxon>Gammaproteobacteria</taxon>
        <taxon>Vibrionales</taxon>
        <taxon>Vibrionaceae</taxon>
        <taxon>Enterovibrio</taxon>
    </lineage>
</organism>
<evidence type="ECO:0000256" key="3">
    <source>
        <dbReference type="ARBA" id="ARBA00022759"/>
    </source>
</evidence>
<comment type="subcellular location">
    <subcellularLocation>
        <location evidence="7">Cytoplasm</location>
    </subcellularLocation>
</comment>